<organism evidence="2 3">
    <name type="scientific">Lentinula boryana</name>
    <dbReference type="NCBI Taxonomy" id="40481"/>
    <lineage>
        <taxon>Eukaryota</taxon>
        <taxon>Fungi</taxon>
        <taxon>Dikarya</taxon>
        <taxon>Basidiomycota</taxon>
        <taxon>Agaricomycotina</taxon>
        <taxon>Agaricomycetes</taxon>
        <taxon>Agaricomycetidae</taxon>
        <taxon>Agaricales</taxon>
        <taxon>Marasmiineae</taxon>
        <taxon>Omphalotaceae</taxon>
        <taxon>Lentinula</taxon>
    </lineage>
</organism>
<feature type="chain" id="PRO_5046379651" evidence="1">
    <location>
        <begin position="19"/>
        <end position="199"/>
    </location>
</feature>
<comment type="caution">
    <text evidence="2">The sequence shown here is derived from an EMBL/GenBank/DDBJ whole genome shotgun (WGS) entry which is preliminary data.</text>
</comment>
<name>A0ABQ8QE98_9AGAR</name>
<keyword evidence="3" id="KW-1185">Reference proteome</keyword>
<accession>A0ABQ8QE98</accession>
<dbReference type="Pfam" id="PF19287">
    <property type="entry name" value="DUF5910"/>
    <property type="match status" value="1"/>
</dbReference>
<sequence>MRVLFTFISLLLLKATFASPLLVEKRDDPDLAKMILLGYRAVKKDIAQKYNKRQTLVYKHDPNGSGNQLGDGIYLTRRLGDWKHDYICAVFAKSKKFGSEKLKKLWLEHGERDSPVREQRIKEVFGKDQKVSKVILVSGMWGGDSRDEGVQMLIPPYFLPSKKDTGKLEIYVKCVPWDDYNELPISSDADWHLMDIKGF</sequence>
<keyword evidence="1" id="KW-0732">Signal</keyword>
<evidence type="ECO:0000313" key="3">
    <source>
        <dbReference type="Proteomes" id="UP001163828"/>
    </source>
</evidence>
<dbReference type="Proteomes" id="UP001163828">
    <property type="component" value="Unassembled WGS sequence"/>
</dbReference>
<reference evidence="2" key="1">
    <citation type="submission" date="2022-08" db="EMBL/GenBank/DDBJ databases">
        <authorList>
            <consortium name="DOE Joint Genome Institute"/>
            <person name="Min B."/>
            <person name="Riley R."/>
            <person name="Sierra-Patev S."/>
            <person name="Naranjo-Ortiz M."/>
            <person name="Looney B."/>
            <person name="Konkel Z."/>
            <person name="Slot J.C."/>
            <person name="Sakamoto Y."/>
            <person name="Steenwyk J.L."/>
            <person name="Rokas A."/>
            <person name="Carro J."/>
            <person name="Camarero S."/>
            <person name="Ferreira P."/>
            <person name="Molpeceres G."/>
            <person name="Ruiz-Duenas F.J."/>
            <person name="Serrano A."/>
            <person name="Henrissat B."/>
            <person name="Drula E."/>
            <person name="Hughes K.W."/>
            <person name="Mata J.L."/>
            <person name="Ishikawa N.K."/>
            <person name="Vargas-Isla R."/>
            <person name="Ushijima S."/>
            <person name="Smith C.A."/>
            <person name="Ahrendt S."/>
            <person name="Andreopoulos W."/>
            <person name="He G."/>
            <person name="Labutti K."/>
            <person name="Lipzen A."/>
            <person name="Ng V."/>
            <person name="Sandor L."/>
            <person name="Barry K."/>
            <person name="Martinez A.T."/>
            <person name="Xiao Y."/>
            <person name="Gibbons J.G."/>
            <person name="Terashima K."/>
            <person name="Hibbett D.S."/>
            <person name="Grigoriev I.V."/>
        </authorList>
    </citation>
    <scope>NUCLEOTIDE SEQUENCE</scope>
    <source>
        <strain evidence="2">TFB10827</strain>
    </source>
</reference>
<protein>
    <submittedName>
        <fullName evidence="2">Uncharacterized protein</fullName>
    </submittedName>
</protein>
<feature type="signal peptide" evidence="1">
    <location>
        <begin position="1"/>
        <end position="18"/>
    </location>
</feature>
<evidence type="ECO:0000256" key="1">
    <source>
        <dbReference type="SAM" id="SignalP"/>
    </source>
</evidence>
<dbReference type="InterPro" id="IPR045564">
    <property type="entry name" value="DUF5910"/>
</dbReference>
<gene>
    <name evidence="2" type="ORF">F5050DRAFT_1756757</name>
</gene>
<dbReference type="EMBL" id="MU790601">
    <property type="protein sequence ID" value="KAJ3996775.1"/>
    <property type="molecule type" value="Genomic_DNA"/>
</dbReference>
<proteinExistence type="predicted"/>
<evidence type="ECO:0000313" key="2">
    <source>
        <dbReference type="EMBL" id="KAJ3996775.1"/>
    </source>
</evidence>